<dbReference type="CDD" id="cd00130">
    <property type="entry name" value="PAS"/>
    <property type="match status" value="1"/>
</dbReference>
<keyword evidence="15" id="KW-1185">Reference proteome</keyword>
<dbReference type="InterPro" id="IPR036097">
    <property type="entry name" value="HisK_dim/P_sf"/>
</dbReference>
<dbReference type="Pfam" id="PF00672">
    <property type="entry name" value="HAMP"/>
    <property type="match status" value="1"/>
</dbReference>
<evidence type="ECO:0000256" key="7">
    <source>
        <dbReference type="ARBA" id="ARBA00022777"/>
    </source>
</evidence>
<keyword evidence="5" id="KW-0808">Transferase</keyword>
<feature type="transmembrane region" description="Helical" evidence="11">
    <location>
        <begin position="7"/>
        <end position="29"/>
    </location>
</feature>
<comment type="subcellular location">
    <subcellularLocation>
        <location evidence="2">Membrane</location>
    </subcellularLocation>
</comment>
<evidence type="ECO:0000256" key="6">
    <source>
        <dbReference type="ARBA" id="ARBA00022741"/>
    </source>
</evidence>
<dbReference type="CDD" id="cd00075">
    <property type="entry name" value="HATPase"/>
    <property type="match status" value="1"/>
</dbReference>
<evidence type="ECO:0000256" key="2">
    <source>
        <dbReference type="ARBA" id="ARBA00004370"/>
    </source>
</evidence>
<evidence type="ECO:0000256" key="8">
    <source>
        <dbReference type="ARBA" id="ARBA00022840"/>
    </source>
</evidence>
<dbReference type="SMART" id="SM00387">
    <property type="entry name" value="HATPase_c"/>
    <property type="match status" value="1"/>
</dbReference>
<dbReference type="PIRSF" id="PIRSF037532">
    <property type="entry name" value="STHK_NtrY"/>
    <property type="match status" value="1"/>
</dbReference>
<dbReference type="InterPro" id="IPR003661">
    <property type="entry name" value="HisK_dim/P_dom"/>
</dbReference>
<dbReference type="EMBL" id="CP063849">
    <property type="protein sequence ID" value="QOY84914.1"/>
    <property type="molecule type" value="Genomic_DNA"/>
</dbReference>
<keyword evidence="6" id="KW-0547">Nucleotide-binding</keyword>
<dbReference type="InterPro" id="IPR000014">
    <property type="entry name" value="PAS"/>
</dbReference>
<dbReference type="SMART" id="SM00304">
    <property type="entry name" value="HAMP"/>
    <property type="match status" value="1"/>
</dbReference>
<dbReference type="SMART" id="SM00388">
    <property type="entry name" value="HisKA"/>
    <property type="match status" value="1"/>
</dbReference>
<proteinExistence type="predicted"/>
<evidence type="ECO:0000259" key="13">
    <source>
        <dbReference type="PROSITE" id="PS50885"/>
    </source>
</evidence>
<dbReference type="PANTHER" id="PTHR43065">
    <property type="entry name" value="SENSOR HISTIDINE KINASE"/>
    <property type="match status" value="1"/>
</dbReference>
<keyword evidence="7" id="KW-0418">Kinase</keyword>
<dbReference type="Gene3D" id="1.10.287.130">
    <property type="match status" value="1"/>
</dbReference>
<gene>
    <name evidence="14" type="ORF">IRI77_18830</name>
</gene>
<dbReference type="NCBIfam" id="TIGR00229">
    <property type="entry name" value="sensory_box"/>
    <property type="match status" value="1"/>
</dbReference>
<evidence type="ECO:0000256" key="4">
    <source>
        <dbReference type="ARBA" id="ARBA00022553"/>
    </source>
</evidence>
<reference evidence="14 15" key="1">
    <citation type="submission" date="2020-10" db="EMBL/GenBank/DDBJ databases">
        <title>Complete genome sequence of Paludibaculum fermentans P105T, a facultatively anaerobic acidobacterium capable of dissimilatory Fe(III) reduction.</title>
        <authorList>
            <person name="Dedysh S.N."/>
            <person name="Beletsky A.V."/>
            <person name="Kulichevskaya I.S."/>
            <person name="Mardanov A.V."/>
            <person name="Ravin N.V."/>
        </authorList>
    </citation>
    <scope>NUCLEOTIDE SEQUENCE [LARGE SCALE GENOMIC DNA]</scope>
    <source>
        <strain evidence="14 15">P105</strain>
    </source>
</reference>
<dbReference type="CDD" id="cd06225">
    <property type="entry name" value="HAMP"/>
    <property type="match status" value="1"/>
</dbReference>
<dbReference type="GO" id="GO:0016020">
    <property type="term" value="C:membrane"/>
    <property type="evidence" value="ECO:0007669"/>
    <property type="project" value="UniProtKB-SubCell"/>
</dbReference>
<dbReference type="PANTHER" id="PTHR43065:SF42">
    <property type="entry name" value="TWO-COMPONENT SENSOR PPRA"/>
    <property type="match status" value="1"/>
</dbReference>
<keyword evidence="11" id="KW-0812">Transmembrane</keyword>
<dbReference type="PROSITE" id="PS50885">
    <property type="entry name" value="HAMP"/>
    <property type="match status" value="1"/>
</dbReference>
<keyword evidence="11" id="KW-0472">Membrane</keyword>
<evidence type="ECO:0000256" key="11">
    <source>
        <dbReference type="SAM" id="Phobius"/>
    </source>
</evidence>
<sequence>MRQRVRFGAGLVVLSILIYLVVLQGSFTVGDYGPSTPEQTYVFWGLSTLTFLLTVLLAFMLFRDAVKLYFARRAGVEGSRIRTKMLVGALSLTFLPTIFLVLWSVSVLNRNLDKWFSRPAEIMKLNMQEISAVVDREANGRLQASARWVADSEDLRSFLKTGHVPAEFFTSVCDLAGADRAYVHRADGGQISICQSNPDPKAGQPEKGGPVKATAPIDGVGEVVIEARLPLDLVQRKKEMDQQVSDYDRLASGRKETRRFYLQLLVLITIFILFIAVWVALFLARQISSPVAALLEAARAVRGGNLSYRVKVEATDELASLVRAFNEMTQDLQANQDELERRRRFIEAVLQSIPTGVFSLTHDGTVQLVNGALSRIFPDGRVQPGRKLVDLMPRDRQEEFSRLLKRARRTGTADRQVEIRTEDGVRHFSVTAAALEASVTSGFVVVVEDTSELMRAQRAAAWHEVARRIAHELKNPLTPIALSSERILRQLDKTAAPPEVRRIVTECCATIGREVESVKTLVDEFARFARFPAAHPAPADLNAVVEEGLAVFHGRLEDISIHVSLSSLLPMVALDRDQFKRVIVNLVDNAAEAMAESPLRHLFIETHAVSPELVELMIADTGCGITTDDKEKLFLPYFSTKQRGTGLGLAIVSHIVAEHHARIRVEDNNPVGARFIIEIPAIASAEFDARPVEVRA</sequence>
<dbReference type="RefSeq" id="WP_194446584.1">
    <property type="nucleotide sequence ID" value="NZ_CP063849.1"/>
</dbReference>
<dbReference type="InterPro" id="IPR003594">
    <property type="entry name" value="HATPase_dom"/>
</dbReference>
<evidence type="ECO:0000259" key="12">
    <source>
        <dbReference type="PROSITE" id="PS50109"/>
    </source>
</evidence>
<evidence type="ECO:0000256" key="9">
    <source>
        <dbReference type="ARBA" id="ARBA00023012"/>
    </source>
</evidence>
<dbReference type="SMART" id="SM00091">
    <property type="entry name" value="PAS"/>
    <property type="match status" value="1"/>
</dbReference>
<dbReference type="Gene3D" id="6.10.340.10">
    <property type="match status" value="1"/>
</dbReference>
<dbReference type="Pfam" id="PF00989">
    <property type="entry name" value="PAS"/>
    <property type="match status" value="1"/>
</dbReference>
<dbReference type="SUPFAM" id="SSF158472">
    <property type="entry name" value="HAMP domain-like"/>
    <property type="match status" value="1"/>
</dbReference>
<organism evidence="14 15">
    <name type="scientific">Paludibaculum fermentans</name>
    <dbReference type="NCBI Taxonomy" id="1473598"/>
    <lineage>
        <taxon>Bacteria</taxon>
        <taxon>Pseudomonadati</taxon>
        <taxon>Acidobacteriota</taxon>
        <taxon>Terriglobia</taxon>
        <taxon>Bryobacterales</taxon>
        <taxon>Bryobacteraceae</taxon>
        <taxon>Paludibaculum</taxon>
    </lineage>
</organism>
<keyword evidence="11" id="KW-1133">Transmembrane helix</keyword>
<dbReference type="InterPro" id="IPR017232">
    <property type="entry name" value="NtrY"/>
</dbReference>
<dbReference type="InterPro" id="IPR013767">
    <property type="entry name" value="PAS_fold"/>
</dbReference>
<evidence type="ECO:0000256" key="5">
    <source>
        <dbReference type="ARBA" id="ARBA00022679"/>
    </source>
</evidence>
<feature type="transmembrane region" description="Helical" evidence="11">
    <location>
        <begin position="41"/>
        <end position="62"/>
    </location>
</feature>
<evidence type="ECO:0000256" key="3">
    <source>
        <dbReference type="ARBA" id="ARBA00012438"/>
    </source>
</evidence>
<dbReference type="Pfam" id="PF02518">
    <property type="entry name" value="HATPase_c"/>
    <property type="match status" value="1"/>
</dbReference>
<dbReference type="PRINTS" id="PR00344">
    <property type="entry name" value="BCTRLSENSOR"/>
</dbReference>
<comment type="catalytic activity">
    <reaction evidence="1">
        <text>ATP + protein L-histidine = ADP + protein N-phospho-L-histidine.</text>
        <dbReference type="EC" id="2.7.13.3"/>
    </reaction>
</comment>
<keyword evidence="8" id="KW-0067">ATP-binding</keyword>
<keyword evidence="10" id="KW-0175">Coiled coil</keyword>
<dbReference type="SUPFAM" id="SSF55874">
    <property type="entry name" value="ATPase domain of HSP90 chaperone/DNA topoisomerase II/histidine kinase"/>
    <property type="match status" value="1"/>
</dbReference>
<keyword evidence="4" id="KW-0597">Phosphoprotein</keyword>
<dbReference type="InterPro" id="IPR036890">
    <property type="entry name" value="HATPase_C_sf"/>
</dbReference>
<dbReference type="GO" id="GO:0005524">
    <property type="term" value="F:ATP binding"/>
    <property type="evidence" value="ECO:0007669"/>
    <property type="project" value="UniProtKB-KW"/>
</dbReference>
<evidence type="ECO:0000256" key="1">
    <source>
        <dbReference type="ARBA" id="ARBA00000085"/>
    </source>
</evidence>
<dbReference type="Proteomes" id="UP000593892">
    <property type="component" value="Chromosome"/>
</dbReference>
<dbReference type="InterPro" id="IPR003660">
    <property type="entry name" value="HAMP_dom"/>
</dbReference>
<dbReference type="EC" id="2.7.13.3" evidence="3"/>
<dbReference type="InterPro" id="IPR004358">
    <property type="entry name" value="Sig_transdc_His_kin-like_C"/>
</dbReference>
<dbReference type="GO" id="GO:0000155">
    <property type="term" value="F:phosphorelay sensor kinase activity"/>
    <property type="evidence" value="ECO:0007669"/>
    <property type="project" value="InterPro"/>
</dbReference>
<feature type="transmembrane region" description="Helical" evidence="11">
    <location>
        <begin position="83"/>
        <end position="105"/>
    </location>
</feature>
<evidence type="ECO:0000256" key="10">
    <source>
        <dbReference type="SAM" id="Coils"/>
    </source>
</evidence>
<dbReference type="Gene3D" id="3.30.450.20">
    <property type="entry name" value="PAS domain"/>
    <property type="match status" value="1"/>
</dbReference>
<feature type="domain" description="Histidine kinase" evidence="12">
    <location>
        <begin position="468"/>
        <end position="683"/>
    </location>
</feature>
<dbReference type="SUPFAM" id="SSF47384">
    <property type="entry name" value="Homodimeric domain of signal transducing histidine kinase"/>
    <property type="match status" value="1"/>
</dbReference>
<dbReference type="KEGG" id="pfer:IRI77_18830"/>
<feature type="coiled-coil region" evidence="10">
    <location>
        <begin position="322"/>
        <end position="349"/>
    </location>
</feature>
<feature type="transmembrane region" description="Helical" evidence="11">
    <location>
        <begin position="260"/>
        <end position="284"/>
    </location>
</feature>
<keyword evidence="9" id="KW-0902">Two-component regulatory system</keyword>
<evidence type="ECO:0000313" key="15">
    <source>
        <dbReference type="Proteomes" id="UP000593892"/>
    </source>
</evidence>
<dbReference type="InterPro" id="IPR035965">
    <property type="entry name" value="PAS-like_dom_sf"/>
</dbReference>
<protein>
    <recommendedName>
        <fullName evidence="3">histidine kinase</fullName>
        <ecNumber evidence="3">2.7.13.3</ecNumber>
    </recommendedName>
</protein>
<dbReference type="GO" id="GO:0006355">
    <property type="term" value="P:regulation of DNA-templated transcription"/>
    <property type="evidence" value="ECO:0007669"/>
    <property type="project" value="InterPro"/>
</dbReference>
<dbReference type="CDD" id="cd00082">
    <property type="entry name" value="HisKA"/>
    <property type="match status" value="1"/>
</dbReference>
<dbReference type="SUPFAM" id="SSF55785">
    <property type="entry name" value="PYP-like sensor domain (PAS domain)"/>
    <property type="match status" value="1"/>
</dbReference>
<dbReference type="Gene3D" id="3.30.565.10">
    <property type="entry name" value="Histidine kinase-like ATPase, C-terminal domain"/>
    <property type="match status" value="1"/>
</dbReference>
<evidence type="ECO:0000313" key="14">
    <source>
        <dbReference type="EMBL" id="QOY84914.1"/>
    </source>
</evidence>
<dbReference type="AlphaFoldDB" id="A0A7S7NKR8"/>
<name>A0A7S7NKR8_PALFE</name>
<feature type="domain" description="HAMP" evidence="13">
    <location>
        <begin position="285"/>
        <end position="337"/>
    </location>
</feature>
<dbReference type="PROSITE" id="PS50109">
    <property type="entry name" value="HIS_KIN"/>
    <property type="match status" value="1"/>
</dbReference>
<accession>A0A7S7NKR8</accession>
<dbReference type="InterPro" id="IPR005467">
    <property type="entry name" value="His_kinase_dom"/>
</dbReference>